<dbReference type="AlphaFoldDB" id="A0A923EAF6"/>
<evidence type="ECO:0000259" key="7">
    <source>
        <dbReference type="PROSITE" id="PS51918"/>
    </source>
</evidence>
<evidence type="ECO:0000256" key="2">
    <source>
        <dbReference type="ARBA" id="ARBA00022691"/>
    </source>
</evidence>
<dbReference type="InterPro" id="IPR016431">
    <property type="entry name" value="Pyrv-formate_lyase-activ_prd"/>
</dbReference>
<dbReference type="GO" id="GO:0046872">
    <property type="term" value="F:metal ion binding"/>
    <property type="evidence" value="ECO:0007669"/>
    <property type="project" value="UniProtKB-KW"/>
</dbReference>
<organism evidence="8 9">
    <name type="scientific">Clostridium tetanomorphum</name>
    <dbReference type="NCBI Taxonomy" id="1553"/>
    <lineage>
        <taxon>Bacteria</taxon>
        <taxon>Bacillati</taxon>
        <taxon>Bacillota</taxon>
        <taxon>Clostridia</taxon>
        <taxon>Eubacteriales</taxon>
        <taxon>Clostridiaceae</taxon>
        <taxon>Clostridium</taxon>
    </lineage>
</organism>
<dbReference type="Gene3D" id="3.20.20.70">
    <property type="entry name" value="Aldolase class I"/>
    <property type="match status" value="1"/>
</dbReference>
<feature type="binding site" evidence="6">
    <location>
        <position position="90"/>
    </location>
    <ligand>
        <name>[4Fe-4S] cluster</name>
        <dbReference type="ChEBI" id="CHEBI:49883"/>
        <note>4Fe-4S-S-AdoMet</note>
    </ligand>
</feature>
<dbReference type="InterPro" id="IPR006638">
    <property type="entry name" value="Elp3/MiaA/NifB-like_rSAM"/>
</dbReference>
<keyword evidence="5 6" id="KW-0411">Iron-sulfur</keyword>
<dbReference type="Pfam" id="PF04055">
    <property type="entry name" value="Radical_SAM"/>
    <property type="match status" value="1"/>
</dbReference>
<dbReference type="PROSITE" id="PS51918">
    <property type="entry name" value="RADICAL_SAM"/>
    <property type="match status" value="1"/>
</dbReference>
<protein>
    <submittedName>
        <fullName evidence="8">AmmeMemoRadiSam system radical SAM enzyme</fullName>
    </submittedName>
</protein>
<feature type="domain" description="Radical SAM core" evidence="7">
    <location>
        <begin position="68"/>
        <end position="278"/>
    </location>
</feature>
<dbReference type="InterPro" id="IPR007197">
    <property type="entry name" value="rSAM"/>
</dbReference>
<reference evidence="8 9" key="1">
    <citation type="submission" date="2020-04" db="EMBL/GenBank/DDBJ databases">
        <title>Genomic insights into acetone-butanol-ethanol (ABE) fermentation by sequencing solventogenic clostridia strains.</title>
        <authorList>
            <person name="Brown S."/>
        </authorList>
    </citation>
    <scope>NUCLEOTIDE SEQUENCE [LARGE SCALE GENOMIC DNA]</scope>
    <source>
        <strain evidence="8 9">DJ011</strain>
    </source>
</reference>
<dbReference type="CDD" id="cd01335">
    <property type="entry name" value="Radical_SAM"/>
    <property type="match status" value="1"/>
</dbReference>
<feature type="binding site" evidence="6">
    <location>
        <position position="87"/>
    </location>
    <ligand>
        <name>[4Fe-4S] cluster</name>
        <dbReference type="ChEBI" id="CHEBI:49883"/>
        <note>4Fe-4S-S-AdoMet</note>
    </ligand>
</feature>
<dbReference type="SFLD" id="SFLDG01101">
    <property type="entry name" value="Uncharacterised_Radical_SAM_Su"/>
    <property type="match status" value="1"/>
</dbReference>
<keyword evidence="2 6" id="KW-0949">S-adenosyl-L-methionine</keyword>
<evidence type="ECO:0000256" key="1">
    <source>
        <dbReference type="ARBA" id="ARBA00022485"/>
    </source>
</evidence>
<dbReference type="InterPro" id="IPR058240">
    <property type="entry name" value="rSAM_sf"/>
</dbReference>
<dbReference type="InterPro" id="IPR034457">
    <property type="entry name" value="Organic_radical-activating"/>
</dbReference>
<dbReference type="RefSeq" id="WP_035144099.1">
    <property type="nucleotide sequence ID" value="NZ_JAAZWO010000010.1"/>
</dbReference>
<dbReference type="InterPro" id="IPR027596">
    <property type="entry name" value="AmmeMemoSam_rS"/>
</dbReference>
<gene>
    <name evidence="8" type="primary">amrS</name>
    <name evidence="8" type="ORF">HGG79_10010</name>
</gene>
<keyword evidence="1" id="KW-0004">4Fe-4S</keyword>
<keyword evidence="9" id="KW-1185">Reference proteome</keyword>
<dbReference type="SUPFAM" id="SSF102114">
    <property type="entry name" value="Radical SAM enzymes"/>
    <property type="match status" value="1"/>
</dbReference>
<comment type="cofactor">
    <cofactor evidence="6">
        <name>[4Fe-4S] cluster</name>
        <dbReference type="ChEBI" id="CHEBI:49883"/>
    </cofactor>
    <text evidence="6">Binds 1 [4Fe-4S] cluster. The cluster is coordinated with 3 cysteines and an exchangeable S-adenosyl-L-methionine.</text>
</comment>
<feature type="binding site" evidence="6">
    <location>
        <position position="83"/>
    </location>
    <ligand>
        <name>[4Fe-4S] cluster</name>
        <dbReference type="ChEBI" id="CHEBI:49883"/>
        <note>4Fe-4S-S-AdoMet</note>
    </ligand>
</feature>
<accession>A0A923EAF6</accession>
<dbReference type="EMBL" id="JAAZWO010000010">
    <property type="protein sequence ID" value="MBC2398106.1"/>
    <property type="molecule type" value="Genomic_DNA"/>
</dbReference>
<dbReference type="PANTHER" id="PTHR30352:SF5">
    <property type="entry name" value="PYRUVATE FORMATE-LYASE 1-ACTIVATING ENZYME"/>
    <property type="match status" value="1"/>
</dbReference>
<evidence type="ECO:0000256" key="3">
    <source>
        <dbReference type="ARBA" id="ARBA00022723"/>
    </source>
</evidence>
<evidence type="ECO:0000256" key="4">
    <source>
        <dbReference type="ARBA" id="ARBA00023004"/>
    </source>
</evidence>
<dbReference type="GO" id="GO:0003824">
    <property type="term" value="F:catalytic activity"/>
    <property type="evidence" value="ECO:0007669"/>
    <property type="project" value="InterPro"/>
</dbReference>
<dbReference type="Proteomes" id="UP000563151">
    <property type="component" value="Unassembled WGS sequence"/>
</dbReference>
<keyword evidence="3 6" id="KW-0479">Metal-binding</keyword>
<dbReference type="SMART" id="SM00729">
    <property type="entry name" value="Elp3"/>
    <property type="match status" value="1"/>
</dbReference>
<evidence type="ECO:0000256" key="6">
    <source>
        <dbReference type="PIRSR" id="PIRSR004869-50"/>
    </source>
</evidence>
<dbReference type="PIRSF" id="PIRSF004869">
    <property type="entry name" value="PflX_prd"/>
    <property type="match status" value="1"/>
</dbReference>
<dbReference type="SFLD" id="SFLDS00029">
    <property type="entry name" value="Radical_SAM"/>
    <property type="match status" value="1"/>
</dbReference>
<dbReference type="PANTHER" id="PTHR30352">
    <property type="entry name" value="PYRUVATE FORMATE-LYASE-ACTIVATING ENZYME"/>
    <property type="match status" value="1"/>
</dbReference>
<proteinExistence type="predicted"/>
<dbReference type="GO" id="GO:0051539">
    <property type="term" value="F:4 iron, 4 sulfur cluster binding"/>
    <property type="evidence" value="ECO:0007669"/>
    <property type="project" value="UniProtKB-KW"/>
</dbReference>
<dbReference type="NCBIfam" id="TIGR04337">
    <property type="entry name" value="AmmeMemoSam_rS"/>
    <property type="match status" value="1"/>
</dbReference>
<evidence type="ECO:0000313" key="9">
    <source>
        <dbReference type="Proteomes" id="UP000563151"/>
    </source>
</evidence>
<evidence type="ECO:0000256" key="5">
    <source>
        <dbReference type="ARBA" id="ARBA00023014"/>
    </source>
</evidence>
<evidence type="ECO:0000313" key="8">
    <source>
        <dbReference type="EMBL" id="MBC2398106.1"/>
    </source>
</evidence>
<sequence>MDKEAAFYKNLQEDKILCELCPHNCKLSLGQMGMCKGRKRKEDKLYTINYGEVTSMVVDPIEKKPLYHFKPGSNILSVGSFGCNFKCGFCQNYTISQYKYKSEYVSPQNLIELAEHIENNIGIAFTYNEPSIWYEYIRDVCNASKNKKLDLIMISNGYISTKALKTLLPYISAFNIDLKAFNEEFYKKVCLGNIETVLNNIKIAADYCHVEITTLLINGYNDSEEEVKELCKWIASVNKDIPLHFSRYYPTYKFKEEATPAERLIRAREIGEKYLNYVYIGNLPGIDNNTYCPKCGELLVKREGYFTEVLIRKNQCSKCNQHISMVIDN</sequence>
<dbReference type="InterPro" id="IPR013785">
    <property type="entry name" value="Aldolase_TIM"/>
</dbReference>
<name>A0A923EAF6_CLOTT</name>
<comment type="caution">
    <text evidence="8">The sequence shown here is derived from an EMBL/GenBank/DDBJ whole genome shotgun (WGS) entry which is preliminary data.</text>
</comment>
<keyword evidence="4 6" id="KW-0408">Iron</keyword>